<evidence type="ECO:0000313" key="1">
    <source>
        <dbReference type="EMBL" id="OIW27533.1"/>
    </source>
</evidence>
<dbReference type="InParanoid" id="A0A1J7IJJ0"/>
<name>A0A1J7IJJ0_9PEZI</name>
<keyword evidence="2" id="KW-1185">Reference proteome</keyword>
<protein>
    <submittedName>
        <fullName evidence="1">Uncharacterized protein</fullName>
    </submittedName>
</protein>
<proteinExistence type="predicted"/>
<gene>
    <name evidence="1" type="ORF">CONLIGDRAFT_671301</name>
</gene>
<reference evidence="1 2" key="1">
    <citation type="submission" date="2016-10" db="EMBL/GenBank/DDBJ databases">
        <title>Draft genome sequence of Coniochaeta ligniaria NRRL30616, a lignocellulolytic fungus for bioabatement of inhibitors in plant biomass hydrolysates.</title>
        <authorList>
            <consortium name="DOE Joint Genome Institute"/>
            <person name="Jimenez D.J."/>
            <person name="Hector R.E."/>
            <person name="Riley R."/>
            <person name="Sun H."/>
            <person name="Grigoriev I.V."/>
            <person name="Van Elsas J.D."/>
            <person name="Nichols N.N."/>
        </authorList>
    </citation>
    <scope>NUCLEOTIDE SEQUENCE [LARGE SCALE GENOMIC DNA]</scope>
    <source>
        <strain evidence="1 2">NRRL 30616</strain>
    </source>
</reference>
<evidence type="ECO:0000313" key="2">
    <source>
        <dbReference type="Proteomes" id="UP000182658"/>
    </source>
</evidence>
<dbReference type="AlphaFoldDB" id="A0A1J7IJJ0"/>
<sequence length="253" mass="27885">MAQSRNRPMGGSMAPFLSVKPEPQGPSSIIYIHVTVDCSDCVSCDSLPERSLRQTVGHLEILRDKYDSQGATVILEGSIPRECPRSRPLLRFSFDGGGIVVSPVLPLKHVSSLVCRLPWRLVIKSSLSWSDSGHGMRAQRPELRTEHQGQRITAVRLQHVVGILACSLTSYSAQTLNTRHATLCSHTRVRSGIQSIRPTHVISPQGVHYPGQQADAGGYGRCKYATRVLLVKLNPVHLQRKCELVLTNDNNVL</sequence>
<dbReference type="Proteomes" id="UP000182658">
    <property type="component" value="Unassembled WGS sequence"/>
</dbReference>
<accession>A0A1J7IJJ0</accession>
<dbReference type="EMBL" id="KV875099">
    <property type="protein sequence ID" value="OIW27533.1"/>
    <property type="molecule type" value="Genomic_DNA"/>
</dbReference>
<organism evidence="1 2">
    <name type="scientific">Coniochaeta ligniaria NRRL 30616</name>
    <dbReference type="NCBI Taxonomy" id="1408157"/>
    <lineage>
        <taxon>Eukaryota</taxon>
        <taxon>Fungi</taxon>
        <taxon>Dikarya</taxon>
        <taxon>Ascomycota</taxon>
        <taxon>Pezizomycotina</taxon>
        <taxon>Sordariomycetes</taxon>
        <taxon>Sordariomycetidae</taxon>
        <taxon>Coniochaetales</taxon>
        <taxon>Coniochaetaceae</taxon>
        <taxon>Coniochaeta</taxon>
    </lineage>
</organism>